<reference evidence="1" key="1">
    <citation type="submission" date="2019-04" db="EMBL/GenBank/DDBJ databases">
        <title>Microbes associate with the intestines of laboratory mice.</title>
        <authorList>
            <person name="Navarre W."/>
            <person name="Wong E."/>
            <person name="Huang K."/>
            <person name="Tropini C."/>
            <person name="Ng K."/>
            <person name="Yu B."/>
        </authorList>
    </citation>
    <scope>NUCLEOTIDE SEQUENCE</scope>
    <source>
        <strain evidence="1">NM09_H32</strain>
    </source>
</reference>
<dbReference type="Proteomes" id="UP000308836">
    <property type="component" value="Unassembled WGS sequence"/>
</dbReference>
<accession>A0AC61RAT5</accession>
<gene>
    <name evidence="1" type="ORF">E5336_00640</name>
</gene>
<sequence length="328" mass="36376">MRGLKAIWMFGLIFLLGLPVHAQEEYTYTIRIYSGMQGSALNGDELIVEKTVRAGEPVSDYFDMNNVRLDNEKYYVKGFKESGKDNATSVQPLPAIADRDMDYVVVYGVKGNGTTYRVNYMDQEGNTLVDSVEYFGNVGDRPVVAFRYIEGYQPQAYNLVRTLSSNAADNEFTFVYTPVVTTQTTTPSTNEEEPAQTTPQATPPQTTTPQTTPEEETQTQTLPANEQTTTPGGDEGQQEQTTPTPPQEIIDLDDPDVPLAGPENSDNGQQTKKSTVSWPWIVGLGALALVLIGGLVYFLIQKKKKEEEERNKPDDDNDNRNLPVVPKA</sequence>
<name>A0AC61RAT5_9FIRM</name>
<organism evidence="1 2">
    <name type="scientific">Dubosiella muris</name>
    <dbReference type="NCBI Taxonomy" id="3038133"/>
    <lineage>
        <taxon>Bacteria</taxon>
        <taxon>Bacillati</taxon>
        <taxon>Bacillota</taxon>
        <taxon>Erysipelotrichia</taxon>
        <taxon>Erysipelotrichales</taxon>
        <taxon>Erysipelotrichaceae</taxon>
        <taxon>Dubosiella</taxon>
    </lineage>
</organism>
<proteinExistence type="predicted"/>
<dbReference type="EMBL" id="SRYG01000001">
    <property type="protein sequence ID" value="TGY67316.1"/>
    <property type="molecule type" value="Genomic_DNA"/>
</dbReference>
<protein>
    <submittedName>
        <fullName evidence="1">Uncharacterized protein</fullName>
    </submittedName>
</protein>
<evidence type="ECO:0000313" key="1">
    <source>
        <dbReference type="EMBL" id="TGY67316.1"/>
    </source>
</evidence>
<comment type="caution">
    <text evidence="1">The sequence shown here is derived from an EMBL/GenBank/DDBJ whole genome shotgun (WGS) entry which is preliminary data.</text>
</comment>
<keyword evidence="2" id="KW-1185">Reference proteome</keyword>
<evidence type="ECO:0000313" key="2">
    <source>
        <dbReference type="Proteomes" id="UP000308836"/>
    </source>
</evidence>